<feature type="domain" description="TRAP C4-dicarboxylate transport system permease DctM subunit" evidence="8">
    <location>
        <begin position="8"/>
        <end position="419"/>
    </location>
</feature>
<keyword evidence="10" id="KW-1185">Reference proteome</keyword>
<feature type="transmembrane region" description="Helical" evidence="7">
    <location>
        <begin position="403"/>
        <end position="424"/>
    </location>
</feature>
<feature type="transmembrane region" description="Helical" evidence="7">
    <location>
        <begin position="245"/>
        <end position="263"/>
    </location>
</feature>
<dbReference type="InterPro" id="IPR004681">
    <property type="entry name" value="TRAP_DctM"/>
</dbReference>
<feature type="transmembrane region" description="Helical" evidence="7">
    <location>
        <begin position="317"/>
        <end position="340"/>
    </location>
</feature>
<reference evidence="9 10" key="1">
    <citation type="submission" date="2018-05" db="EMBL/GenBank/DDBJ databases">
        <title>Acuticoccus sediminis sp. nov., isolated from deep-sea sediment of Indian Ocean.</title>
        <authorList>
            <person name="Liu X."/>
            <person name="Lai Q."/>
            <person name="Du Y."/>
            <person name="Sun F."/>
            <person name="Zhang X."/>
            <person name="Wang S."/>
            <person name="Shao Z."/>
        </authorList>
    </citation>
    <scope>NUCLEOTIDE SEQUENCE [LARGE SCALE GENOMIC DNA]</scope>
    <source>
        <strain evidence="9 10">PTG4-2</strain>
    </source>
</reference>
<dbReference type="PANTHER" id="PTHR33362">
    <property type="entry name" value="SIALIC ACID TRAP TRANSPORTER PERMEASE PROTEIN SIAT-RELATED"/>
    <property type="match status" value="1"/>
</dbReference>
<organism evidence="9 10">
    <name type="scientific">Acuticoccus sediminis</name>
    <dbReference type="NCBI Taxonomy" id="2184697"/>
    <lineage>
        <taxon>Bacteria</taxon>
        <taxon>Pseudomonadati</taxon>
        <taxon>Pseudomonadota</taxon>
        <taxon>Alphaproteobacteria</taxon>
        <taxon>Hyphomicrobiales</taxon>
        <taxon>Amorphaceae</taxon>
        <taxon>Acuticoccus</taxon>
    </lineage>
</organism>
<comment type="similarity">
    <text evidence="7">Belongs to the TRAP transporter large permease family.</text>
</comment>
<dbReference type="InterPro" id="IPR010656">
    <property type="entry name" value="DctM"/>
</dbReference>
<dbReference type="OrthoDB" id="9790209at2"/>
<dbReference type="RefSeq" id="WP_111349027.1">
    <property type="nucleotide sequence ID" value="NZ_JAIWKD010000016.1"/>
</dbReference>
<accession>A0A8B2NNU8</accession>
<dbReference type="NCBIfam" id="TIGR00786">
    <property type="entry name" value="dctM"/>
    <property type="match status" value="1"/>
</dbReference>
<evidence type="ECO:0000256" key="5">
    <source>
        <dbReference type="ARBA" id="ARBA00022989"/>
    </source>
</evidence>
<comment type="caution">
    <text evidence="7">Lacks conserved residue(s) required for the propagation of feature annotation.</text>
</comment>
<feature type="transmembrane region" description="Helical" evidence="7">
    <location>
        <begin position="140"/>
        <end position="169"/>
    </location>
</feature>
<evidence type="ECO:0000313" key="10">
    <source>
        <dbReference type="Proteomes" id="UP000249590"/>
    </source>
</evidence>
<evidence type="ECO:0000256" key="2">
    <source>
        <dbReference type="ARBA" id="ARBA00022475"/>
    </source>
</evidence>
<keyword evidence="2" id="KW-1003">Cell membrane</keyword>
<evidence type="ECO:0000256" key="6">
    <source>
        <dbReference type="ARBA" id="ARBA00023136"/>
    </source>
</evidence>
<keyword evidence="6 7" id="KW-0472">Membrane</keyword>
<dbReference type="EMBL" id="QHHQ01000004">
    <property type="protein sequence ID" value="RAI00281.1"/>
    <property type="molecule type" value="Genomic_DNA"/>
</dbReference>
<sequence>MIAAVFLLVGLVVLLLLGVSAGLGIGTASVAYFGFTRGFDSLPFEVITQRLVGTIDSFTLLAIPLFLFVGHMMNESGSASQLFRFANSLVGHWRGGLAQVNVLASMLFAGMSGSGTADAAGLGAMEIKAMREARYDDRTTIGVTVGSALIGPIIPPSIAGILYAVLAGVSPADVLLAGVIPGILMAVSMMALVFFLARRRNLPRETFPGWCSLARDLRSAFLALMTPVILIGGIISGLFTATESAAVAALWAVLISVFAYGGLSFRRFVKVLQRSAFDSAIIMFILACSGLLGWILTRAQLPQAIAEGIASITTSPMLTMLIIIVFALVVGCFMAVAVAINILTPILVPIVVGLGIDPVHFGIVFIMALVIGEATPPFGMVLFVITRVAAVPFDFVVRSAWPFLAAIGVVVLLVWQIPQLALWVPNLVR</sequence>
<dbReference type="AlphaFoldDB" id="A0A8B2NNU8"/>
<evidence type="ECO:0000259" key="8">
    <source>
        <dbReference type="Pfam" id="PF06808"/>
    </source>
</evidence>
<dbReference type="Pfam" id="PF06808">
    <property type="entry name" value="DctM"/>
    <property type="match status" value="1"/>
</dbReference>
<keyword evidence="4 7" id="KW-0812">Transmembrane</keyword>
<comment type="subcellular location">
    <subcellularLocation>
        <location evidence="1 7">Cell inner membrane</location>
        <topology evidence="1 7">Multi-pass membrane protein</topology>
    </subcellularLocation>
</comment>
<dbReference type="PIRSF" id="PIRSF006066">
    <property type="entry name" value="HI0050"/>
    <property type="match status" value="1"/>
</dbReference>
<dbReference type="PANTHER" id="PTHR33362:SF3">
    <property type="entry name" value="SIALIC ACID TRAP TRANSPORTER PERMEASE PROTEIN SIAT"/>
    <property type="match status" value="1"/>
</dbReference>
<comment type="function">
    <text evidence="7">Part of the tripartite ATP-independent periplasmic (TRAP) transport system.</text>
</comment>
<evidence type="ECO:0000256" key="7">
    <source>
        <dbReference type="RuleBase" id="RU369079"/>
    </source>
</evidence>
<comment type="subunit">
    <text evidence="7">The complex comprises the extracytoplasmic solute receptor protein and the two transmembrane proteins.</text>
</comment>
<dbReference type="GO" id="GO:0022857">
    <property type="term" value="F:transmembrane transporter activity"/>
    <property type="evidence" value="ECO:0007669"/>
    <property type="project" value="UniProtKB-UniRule"/>
</dbReference>
<gene>
    <name evidence="9" type="ORF">DLJ53_21510</name>
</gene>
<dbReference type="GO" id="GO:0005886">
    <property type="term" value="C:plasma membrane"/>
    <property type="evidence" value="ECO:0007669"/>
    <property type="project" value="UniProtKB-SubCell"/>
</dbReference>
<feature type="transmembrane region" description="Helical" evidence="7">
    <location>
        <begin position="175"/>
        <end position="197"/>
    </location>
</feature>
<keyword evidence="5 7" id="KW-1133">Transmembrane helix</keyword>
<feature type="transmembrane region" description="Helical" evidence="7">
    <location>
        <begin position="217"/>
        <end position="239"/>
    </location>
</feature>
<evidence type="ECO:0000313" key="9">
    <source>
        <dbReference type="EMBL" id="RAI00281.1"/>
    </source>
</evidence>
<keyword evidence="7" id="KW-0813">Transport</keyword>
<feature type="transmembrane region" description="Helical" evidence="7">
    <location>
        <begin position="275"/>
        <end position="297"/>
    </location>
</feature>
<dbReference type="Proteomes" id="UP000249590">
    <property type="component" value="Unassembled WGS sequence"/>
</dbReference>
<comment type="caution">
    <text evidence="9">The sequence shown here is derived from an EMBL/GenBank/DDBJ whole genome shotgun (WGS) entry which is preliminary data.</text>
</comment>
<proteinExistence type="inferred from homology"/>
<evidence type="ECO:0000256" key="3">
    <source>
        <dbReference type="ARBA" id="ARBA00022519"/>
    </source>
</evidence>
<protein>
    <recommendedName>
        <fullName evidence="7">TRAP transporter large permease protein</fullName>
    </recommendedName>
</protein>
<evidence type="ECO:0000256" key="1">
    <source>
        <dbReference type="ARBA" id="ARBA00004429"/>
    </source>
</evidence>
<name>A0A8B2NNU8_9HYPH</name>
<keyword evidence="3 7" id="KW-0997">Cell inner membrane</keyword>
<evidence type="ECO:0000256" key="4">
    <source>
        <dbReference type="ARBA" id="ARBA00022692"/>
    </source>
</evidence>
<feature type="transmembrane region" description="Helical" evidence="7">
    <location>
        <begin position="46"/>
        <end position="69"/>
    </location>
</feature>